<comment type="caution">
    <text evidence="1">The sequence shown here is derived from an EMBL/GenBank/DDBJ whole genome shotgun (WGS) entry which is preliminary data.</text>
</comment>
<proteinExistence type="predicted"/>
<gene>
    <name evidence="1" type="primary">ga19166</name>
    <name evidence="1" type="ORF">PR202_ga19166</name>
</gene>
<organism evidence="1 2">
    <name type="scientific">Eleusine coracana subsp. coracana</name>
    <dbReference type="NCBI Taxonomy" id="191504"/>
    <lineage>
        <taxon>Eukaryota</taxon>
        <taxon>Viridiplantae</taxon>
        <taxon>Streptophyta</taxon>
        <taxon>Embryophyta</taxon>
        <taxon>Tracheophyta</taxon>
        <taxon>Spermatophyta</taxon>
        <taxon>Magnoliopsida</taxon>
        <taxon>Liliopsida</taxon>
        <taxon>Poales</taxon>
        <taxon>Poaceae</taxon>
        <taxon>PACMAD clade</taxon>
        <taxon>Chloridoideae</taxon>
        <taxon>Cynodonteae</taxon>
        <taxon>Eleusininae</taxon>
        <taxon>Eleusine</taxon>
    </lineage>
</organism>
<dbReference type="InterPro" id="IPR007750">
    <property type="entry name" value="DUF674"/>
</dbReference>
<reference evidence="1" key="2">
    <citation type="submission" date="2021-12" db="EMBL/GenBank/DDBJ databases">
        <title>Resequencing data analysis of finger millet.</title>
        <authorList>
            <person name="Hatakeyama M."/>
            <person name="Aluri S."/>
            <person name="Balachadran M.T."/>
            <person name="Sivarajan S.R."/>
            <person name="Poveda L."/>
            <person name="Shimizu-Inatsugi R."/>
            <person name="Schlapbach R."/>
            <person name="Sreeman S.M."/>
            <person name="Shimizu K.K."/>
        </authorList>
    </citation>
    <scope>NUCLEOTIDE SEQUENCE</scope>
</reference>
<dbReference type="Pfam" id="PF05056">
    <property type="entry name" value="DUF674"/>
    <property type="match status" value="3"/>
</dbReference>
<evidence type="ECO:0000313" key="2">
    <source>
        <dbReference type="Proteomes" id="UP001054889"/>
    </source>
</evidence>
<dbReference type="AlphaFoldDB" id="A0AAV5CUE1"/>
<dbReference type="PANTHER" id="PTHR33103">
    <property type="entry name" value="OS01G0153900 PROTEIN"/>
    <property type="match status" value="1"/>
</dbReference>
<keyword evidence="2" id="KW-1185">Reference proteome</keyword>
<protein>
    <recommendedName>
        <fullName evidence="3">DUF674 family protein</fullName>
    </recommendedName>
</protein>
<dbReference type="PANTHER" id="PTHR33103:SF86">
    <property type="entry name" value="OS04G0594500 PROTEIN"/>
    <property type="match status" value="1"/>
</dbReference>
<dbReference type="Proteomes" id="UP001054889">
    <property type="component" value="Unassembled WGS sequence"/>
</dbReference>
<accession>A0AAV5CUE1</accession>
<sequence length="628" mass="69765">MDAGPTVAVKLFIDKEKQKVLFAESDKDFVDVLFSFLTLPLGTIVRVLGLMFSILEKFELNENANIDEKIINFLKRALICKQPLCGLCFDAAITPDSVDLDELPANLFPKQENDNVNEFNAIKIKLIQAADDSSVVYAEVGHDFVDLVFGLLAVPLGSIIKAYAKIPKEKLVEKELALDRKQIMKILRAALITREALSSALLPPKKKRSIAQEKIAVPHPKYFLNSTMSKSEEPTIEVKLFVDHEKRKVLFAESDKEFVDVLFSFLAMPLGTIVRLLDKQSQIGCLDEIYRSVDALSLDCFETKACKGMLLAPLNAASSHCARLKINVDGTKSNEVYVCKGIKCCARVDKSFSSVPDSVCKCGKVMESFGQSSQNDYDYAGDSKVGVFVEGCSKFIITDDLQVAPASTSLMLYLFEKLGVRDPANLKQEFHQFSSEKITRLLKRALTSKQPLTGHYFDVPVPHDEDASLHMLRPNLYPGQIKEVEDTLDNLKIRVLQMKNSSALLYAEVGGDFVDFLFGLLSVPIGSIIKSFGQCSSNDCLYNLYKSIEDGNPMRPERQSLLLAPKLAPFFGCCASRILQVDELAPKDLKINACFSCFKTGGFSDLVRCHSSPSTIFLIAMFLIATRK</sequence>
<evidence type="ECO:0008006" key="3">
    <source>
        <dbReference type="Google" id="ProtNLM"/>
    </source>
</evidence>
<reference evidence="1" key="1">
    <citation type="journal article" date="2018" name="DNA Res.">
        <title>Multiple hybrid de novo genome assembly of finger millet, an orphan allotetraploid crop.</title>
        <authorList>
            <person name="Hatakeyama M."/>
            <person name="Aluri S."/>
            <person name="Balachadran M.T."/>
            <person name="Sivarajan S.R."/>
            <person name="Patrignani A."/>
            <person name="Gruter S."/>
            <person name="Poveda L."/>
            <person name="Shimizu-Inatsugi R."/>
            <person name="Baeten J."/>
            <person name="Francoijs K.J."/>
            <person name="Nataraja K.N."/>
            <person name="Reddy Y.A.N."/>
            <person name="Phadnis S."/>
            <person name="Ravikumar R.L."/>
            <person name="Schlapbach R."/>
            <person name="Sreeman S.M."/>
            <person name="Shimizu K.K."/>
        </authorList>
    </citation>
    <scope>NUCLEOTIDE SEQUENCE</scope>
</reference>
<dbReference type="EMBL" id="BQKI01000009">
    <property type="protein sequence ID" value="GJN01865.1"/>
    <property type="molecule type" value="Genomic_DNA"/>
</dbReference>
<evidence type="ECO:0000313" key="1">
    <source>
        <dbReference type="EMBL" id="GJN01865.1"/>
    </source>
</evidence>
<name>A0AAV5CUE1_ELECO</name>